<keyword evidence="1" id="KW-1133">Transmembrane helix</keyword>
<proteinExistence type="predicted"/>
<evidence type="ECO:0008006" key="4">
    <source>
        <dbReference type="Google" id="ProtNLM"/>
    </source>
</evidence>
<evidence type="ECO:0000313" key="2">
    <source>
        <dbReference type="EMBL" id="CAK59392.1"/>
    </source>
</evidence>
<dbReference type="HOGENOM" id="CLU_570461_0_0_1"/>
<feature type="transmembrane region" description="Helical" evidence="1">
    <location>
        <begin position="12"/>
        <end position="36"/>
    </location>
</feature>
<dbReference type="RefSeq" id="XP_001426790.1">
    <property type="nucleotide sequence ID" value="XM_001426753.1"/>
</dbReference>
<dbReference type="InParanoid" id="A0BLH5"/>
<dbReference type="GeneID" id="5012574"/>
<gene>
    <name evidence="2" type="ORF">GSPATT00030025001</name>
</gene>
<dbReference type="Proteomes" id="UP000000600">
    <property type="component" value="Unassembled WGS sequence"/>
</dbReference>
<keyword evidence="1" id="KW-0812">Transmembrane</keyword>
<feature type="transmembrane region" description="Helical" evidence="1">
    <location>
        <begin position="56"/>
        <end position="76"/>
    </location>
</feature>
<dbReference type="KEGG" id="ptm:GSPATT00030025001"/>
<evidence type="ECO:0000256" key="1">
    <source>
        <dbReference type="SAM" id="Phobius"/>
    </source>
</evidence>
<sequence length="501" mass="61116">MKYKALNYRNQIFYCFQSIKYCFLINSIMNYFTLRFHDSKLERKYQENYSNELYDAFKYTMLLLSLSNIVLSIFWIQRQQFTLGCMMIIICLGQTITFYYILIKKRFITLVGYLISILSLLSSFYQFLPYFYTEFQQNEFIWIFDISQFMALNFALCPNYILNQFLQFLFVSSRLFMRNFAYLNPYSFIFILYLILFWQKEYFRQKHNRNQFFLKEQQKQSLYLWDTLIQEKIVLLSYDETWNKIDLVFANSSIKQMIDLDSKEFLKDFRISNIKTNFYQYLLDRIQDKTFQFQVKVVHISKKKYVIDCIMNKLIELNISLKFSEVQLEKEYQNNYSYLKLLKKIKMIDKQLYYNEIQKHIIQQSYYLKNVTIDQVEQLTLSKLRAFINFILKKNPTKVLFHLQQFNTILPLVFTLISCLKKLYQIKEIHFIELNQNEINFILIGREKKKLPETRVEICKKIINHIVDQVGLYECVFYITQFNCTLVNMQFKIESTPYSFE</sequence>
<organism evidence="2 3">
    <name type="scientific">Paramecium tetraurelia</name>
    <dbReference type="NCBI Taxonomy" id="5888"/>
    <lineage>
        <taxon>Eukaryota</taxon>
        <taxon>Sar</taxon>
        <taxon>Alveolata</taxon>
        <taxon>Ciliophora</taxon>
        <taxon>Intramacronucleata</taxon>
        <taxon>Oligohymenophorea</taxon>
        <taxon>Peniculida</taxon>
        <taxon>Parameciidae</taxon>
        <taxon>Paramecium</taxon>
    </lineage>
</organism>
<dbReference type="OMA" id="YDETWNK"/>
<reference evidence="2 3" key="1">
    <citation type="journal article" date="2006" name="Nature">
        <title>Global trends of whole-genome duplications revealed by the ciliate Paramecium tetraurelia.</title>
        <authorList>
            <consortium name="Genoscope"/>
            <person name="Aury J.-M."/>
            <person name="Jaillon O."/>
            <person name="Duret L."/>
            <person name="Noel B."/>
            <person name="Jubin C."/>
            <person name="Porcel B.M."/>
            <person name="Segurens B."/>
            <person name="Daubin V."/>
            <person name="Anthouard V."/>
            <person name="Aiach N."/>
            <person name="Arnaiz O."/>
            <person name="Billaut A."/>
            <person name="Beisson J."/>
            <person name="Blanc I."/>
            <person name="Bouhouche K."/>
            <person name="Camara F."/>
            <person name="Duharcourt S."/>
            <person name="Guigo R."/>
            <person name="Gogendeau D."/>
            <person name="Katinka M."/>
            <person name="Keller A.-M."/>
            <person name="Kissmehl R."/>
            <person name="Klotz C."/>
            <person name="Koll F."/>
            <person name="Le Moue A."/>
            <person name="Lepere C."/>
            <person name="Malinsky S."/>
            <person name="Nowacki M."/>
            <person name="Nowak J.K."/>
            <person name="Plattner H."/>
            <person name="Poulain J."/>
            <person name="Ruiz F."/>
            <person name="Serrano V."/>
            <person name="Zagulski M."/>
            <person name="Dessen P."/>
            <person name="Betermier M."/>
            <person name="Weissenbach J."/>
            <person name="Scarpelli C."/>
            <person name="Schachter V."/>
            <person name="Sperling L."/>
            <person name="Meyer E."/>
            <person name="Cohen J."/>
            <person name="Wincker P."/>
        </authorList>
    </citation>
    <scope>NUCLEOTIDE SEQUENCE [LARGE SCALE GENOMIC DNA]</scope>
    <source>
        <strain evidence="2 3">Stock d4-2</strain>
    </source>
</reference>
<keyword evidence="1" id="KW-0472">Membrane</keyword>
<dbReference type="AlphaFoldDB" id="A0BLH5"/>
<protein>
    <recommendedName>
        <fullName evidence="4">Transmembrane protein</fullName>
    </recommendedName>
</protein>
<dbReference type="EMBL" id="CT868002">
    <property type="protein sequence ID" value="CAK59392.1"/>
    <property type="molecule type" value="Genomic_DNA"/>
</dbReference>
<dbReference type="OrthoDB" id="306146at2759"/>
<feature type="transmembrane region" description="Helical" evidence="1">
    <location>
        <begin position="83"/>
        <end position="101"/>
    </location>
</feature>
<feature type="transmembrane region" description="Helical" evidence="1">
    <location>
        <begin position="181"/>
        <end position="199"/>
    </location>
</feature>
<keyword evidence="3" id="KW-1185">Reference proteome</keyword>
<feature type="transmembrane region" description="Helical" evidence="1">
    <location>
        <begin position="107"/>
        <end position="128"/>
    </location>
</feature>
<feature type="transmembrane region" description="Helical" evidence="1">
    <location>
        <begin position="140"/>
        <end position="161"/>
    </location>
</feature>
<name>A0BLH5_PARTE</name>
<evidence type="ECO:0000313" key="3">
    <source>
        <dbReference type="Proteomes" id="UP000000600"/>
    </source>
</evidence>
<accession>A0BLH5</accession>